<accession>A0A679IYM3</accession>
<organism evidence="3">
    <name type="scientific">Methylobacterium bullatum</name>
    <dbReference type="NCBI Taxonomy" id="570505"/>
    <lineage>
        <taxon>Bacteria</taxon>
        <taxon>Pseudomonadati</taxon>
        <taxon>Pseudomonadota</taxon>
        <taxon>Alphaproteobacteria</taxon>
        <taxon>Hyphomicrobiales</taxon>
        <taxon>Methylobacteriaceae</taxon>
        <taxon>Methylobacterium</taxon>
    </lineage>
</organism>
<dbReference type="NCBIfam" id="TIGR00696">
    <property type="entry name" value="wecG_tagA_cpsF"/>
    <property type="match status" value="1"/>
</dbReference>
<protein>
    <submittedName>
        <fullName evidence="3">N-acetylmannosaminyltransferase</fullName>
        <ecNumber evidence="3">2.4.1.187</ecNumber>
    </submittedName>
</protein>
<proteinExistence type="predicted"/>
<dbReference type="PANTHER" id="PTHR34136:SF1">
    <property type="entry name" value="UDP-N-ACETYL-D-MANNOSAMINURONIC ACID TRANSFERASE"/>
    <property type="match status" value="1"/>
</dbReference>
<keyword evidence="2 3" id="KW-0808">Transferase</keyword>
<evidence type="ECO:0000313" key="3">
    <source>
        <dbReference type="EMBL" id="CAA2100736.1"/>
    </source>
</evidence>
<name>A0A679IYM3_9HYPH</name>
<evidence type="ECO:0000256" key="1">
    <source>
        <dbReference type="ARBA" id="ARBA00022676"/>
    </source>
</evidence>
<sequence length="320" mass="35186">MTQDLSPTGADLNRWARSVRPATQRHQAVEATVAETARTSPMPVGRWEMPRPKVLGLGVSAITFADAIDAIDAFVRSRTPHYVCITGAHGVIESRSDPRLLTIHNAAHLVTPDGMPLVWMSRLLGHTATERVYGPDLMRAITRLSPARGYRHFYYGGAPGVAEALSARLQNANPGLSVVGTCCPPFRSLSREEDEAVVAQINAARPDIVWVGLSTPKQENWMASHLGRIDAPVMIGVGAAFDFLAGTKRQAPVWMQKRGLEWLFRLVSEPKRLFARYMKIVPLFLLLAAGQLLRTWFSRRFRDGDGASTAMPAPPPHRPG</sequence>
<dbReference type="GO" id="GO:0047244">
    <property type="term" value="F:N-acetylglucosaminyldiphosphoundecaprenol N-acetyl-beta-D-mannosaminyltransferase activity"/>
    <property type="evidence" value="ECO:0007669"/>
    <property type="project" value="UniProtKB-EC"/>
</dbReference>
<evidence type="ECO:0000256" key="2">
    <source>
        <dbReference type="ARBA" id="ARBA00022679"/>
    </source>
</evidence>
<dbReference type="EC" id="2.4.1.187" evidence="3"/>
<dbReference type="AlphaFoldDB" id="A0A679IYM3"/>
<dbReference type="InterPro" id="IPR004629">
    <property type="entry name" value="WecG_TagA_CpsF"/>
</dbReference>
<dbReference type="CDD" id="cd06533">
    <property type="entry name" value="Glyco_transf_WecG_TagA"/>
    <property type="match status" value="1"/>
</dbReference>
<dbReference type="Pfam" id="PF03808">
    <property type="entry name" value="Glyco_tran_WecG"/>
    <property type="match status" value="1"/>
</dbReference>
<dbReference type="PANTHER" id="PTHR34136">
    <property type="match status" value="1"/>
</dbReference>
<keyword evidence="1 3" id="KW-0328">Glycosyltransferase</keyword>
<gene>
    <name evidence="3" type="primary">tagA_1</name>
    <name evidence="3" type="ORF">MBUL_00821</name>
</gene>
<dbReference type="EMBL" id="LR743504">
    <property type="protein sequence ID" value="CAA2100736.1"/>
    <property type="molecule type" value="Genomic_DNA"/>
</dbReference>
<reference evidence="3" key="1">
    <citation type="submission" date="2019-12" db="EMBL/GenBank/DDBJ databases">
        <authorList>
            <person name="Cremers G."/>
        </authorList>
    </citation>
    <scope>NUCLEOTIDE SEQUENCE</scope>
    <source>
        <strain evidence="3">Mbul1</strain>
    </source>
</reference>